<proteinExistence type="predicted"/>
<protein>
    <submittedName>
        <fullName evidence="3">Uncharacterized protein</fullName>
    </submittedName>
</protein>
<dbReference type="AlphaFoldDB" id="A0A194WZ71"/>
<name>A0A194WZ71_MOLSC</name>
<keyword evidence="2" id="KW-0812">Transmembrane</keyword>
<reference evidence="3 4" key="1">
    <citation type="submission" date="2015-10" db="EMBL/GenBank/DDBJ databases">
        <title>Full genome of DAOMC 229536 Phialocephala scopiformis, a fungal endophyte of spruce producing the potent anti-insectan compound rugulosin.</title>
        <authorList>
            <consortium name="DOE Joint Genome Institute"/>
            <person name="Walker A.K."/>
            <person name="Frasz S.L."/>
            <person name="Seifert K.A."/>
            <person name="Miller J.D."/>
            <person name="Mondo S.J."/>
            <person name="Labutti K."/>
            <person name="Lipzen A."/>
            <person name="Dockter R."/>
            <person name="Kennedy M."/>
            <person name="Grigoriev I.V."/>
            <person name="Spatafora J.W."/>
        </authorList>
    </citation>
    <scope>NUCLEOTIDE SEQUENCE [LARGE SCALE GENOMIC DNA]</scope>
    <source>
        <strain evidence="3 4">CBS 120377</strain>
    </source>
</reference>
<evidence type="ECO:0000256" key="1">
    <source>
        <dbReference type="SAM" id="MobiDB-lite"/>
    </source>
</evidence>
<feature type="transmembrane region" description="Helical" evidence="2">
    <location>
        <begin position="284"/>
        <end position="303"/>
    </location>
</feature>
<dbReference type="GeneID" id="28815476"/>
<dbReference type="Pfam" id="PF01544">
    <property type="entry name" value="CorA"/>
    <property type="match status" value="1"/>
</dbReference>
<dbReference type="OrthoDB" id="426293at2759"/>
<dbReference type="KEGG" id="psco:LY89DRAFT_196587"/>
<evidence type="ECO:0000313" key="3">
    <source>
        <dbReference type="EMBL" id="KUJ12897.1"/>
    </source>
</evidence>
<keyword evidence="4" id="KW-1185">Reference proteome</keyword>
<dbReference type="GO" id="GO:0046873">
    <property type="term" value="F:metal ion transmembrane transporter activity"/>
    <property type="evidence" value="ECO:0007669"/>
    <property type="project" value="InterPro"/>
</dbReference>
<evidence type="ECO:0000256" key="2">
    <source>
        <dbReference type="SAM" id="Phobius"/>
    </source>
</evidence>
<dbReference type="InterPro" id="IPR002523">
    <property type="entry name" value="MgTranspt_CorA/ZnTranspt_ZntB"/>
</dbReference>
<organism evidence="3 4">
    <name type="scientific">Mollisia scopiformis</name>
    <name type="common">Conifer needle endophyte fungus</name>
    <name type="synonym">Phialocephala scopiformis</name>
    <dbReference type="NCBI Taxonomy" id="149040"/>
    <lineage>
        <taxon>Eukaryota</taxon>
        <taxon>Fungi</taxon>
        <taxon>Dikarya</taxon>
        <taxon>Ascomycota</taxon>
        <taxon>Pezizomycotina</taxon>
        <taxon>Leotiomycetes</taxon>
        <taxon>Helotiales</taxon>
        <taxon>Mollisiaceae</taxon>
        <taxon>Mollisia</taxon>
    </lineage>
</organism>
<dbReference type="GO" id="GO:0016020">
    <property type="term" value="C:membrane"/>
    <property type="evidence" value="ECO:0007669"/>
    <property type="project" value="InterPro"/>
</dbReference>
<feature type="region of interest" description="Disordered" evidence="1">
    <location>
        <begin position="351"/>
        <end position="379"/>
    </location>
</feature>
<dbReference type="Proteomes" id="UP000070700">
    <property type="component" value="Unassembled WGS sequence"/>
</dbReference>
<dbReference type="EMBL" id="KQ947423">
    <property type="protein sequence ID" value="KUJ12897.1"/>
    <property type="molecule type" value="Genomic_DNA"/>
</dbReference>
<keyword evidence="2" id="KW-0472">Membrane</keyword>
<dbReference type="RefSeq" id="XP_018067252.1">
    <property type="nucleotide sequence ID" value="XM_018205750.1"/>
</dbReference>
<evidence type="ECO:0000313" key="4">
    <source>
        <dbReference type="Proteomes" id="UP000070700"/>
    </source>
</evidence>
<feature type="transmembrane region" description="Helical" evidence="2">
    <location>
        <begin position="309"/>
        <end position="328"/>
    </location>
</feature>
<keyword evidence="2" id="KW-1133">Transmembrane helix</keyword>
<feature type="compositionally biased region" description="Basic and acidic residues" evidence="1">
    <location>
        <begin position="361"/>
        <end position="379"/>
    </location>
</feature>
<dbReference type="InParanoid" id="A0A194WZ71"/>
<gene>
    <name evidence="3" type="ORF">LY89DRAFT_196587</name>
</gene>
<sequence>MFQATKYAYAFHISWTELCREQTSDEDEDMSQEVWVRLKKSYGTIPGDWLTTKSYTIQAFPPRQMRPSKHFSEHVVHTHGWTLLLLTCSNSTVEVPKPVRDGFTRPWNQHERTEWAETQEFQSPILHLYARLDECLLVRSYFDNLSADVNSLLASIDCFRVLDRLRDVVPRLEHAIEEWKEWQQHHINRDSLRANPFVIATLDEIDASVQVIEKLRQDFDTMGKRAESMNTAIFNLTSVKEARESRCLNENVRLLTYATVFFLPLSFCTSMWSINDMFGSGIKGFAIVTTIFAIITYAIITYAIITYAIITYAIITYAIIAILLSPSTKKATHRLGRRMWKSTKDFVAGKTESLRKRKTKTKDQEREVVSEVMDPEKAA</sequence>
<accession>A0A194WZ71</accession>